<dbReference type="SUPFAM" id="SSF82866">
    <property type="entry name" value="Multidrug efflux transporter AcrB transmembrane domain"/>
    <property type="match status" value="2"/>
</dbReference>
<name>A0ABY0TI10_9PROT</name>
<dbReference type="PRINTS" id="PR00702">
    <property type="entry name" value="ACRIFLAVINRP"/>
</dbReference>
<dbReference type="SUPFAM" id="SSF82693">
    <property type="entry name" value="Multidrug efflux transporter AcrB pore domain, PN1, PN2, PC1 and PC2 subdomains"/>
    <property type="match status" value="2"/>
</dbReference>
<keyword evidence="4" id="KW-1185">Reference proteome</keyword>
<sequence length="1124" mass="123449">MNQIVLIALRRPYTFVVLSILIVIFGIKAIRHSPIDIFPTIKIPVIAVVWAYAGMLPLDVSGRITFYFERMLTSTVEGISDIVSQAYYGISITNIFLQPQTNLAGAEAEVTAISQTIVKALPPDISPPMIMRLEASSVPVVMLQFTSDKMTPAALYNLAYTQIRPLIVVIPGAIVPHPYGGKPIQLLVSLDKNKLLDHNLSPTDIHAAFDRQNTVLPAGDMKIKPTDWMVQTNAMPPDIDEFNNIPIKKEGNSFIFLRDVADVQLAGPPQTNSIIVDGKQAVTIVVMKSGDVSTLDVVADVKAALPLIKEIVPPHVEVEVLNDASIFVRESIDEVMHEILIAGLLVGLIAMLLLGSWRPMIVITTSIPLCILTSVICLQALGESLNVMTLGGLALAVGILVDNATVMTENIDTHLKMGKELDEAIIDAANQIVIPTLLSTLCISIVWLPLFTLSGVSGFLFKPMALAVIFAMLASFILSFTLVPTLAKYILVRPRAEKRKKNGGQNEKPEGKFARFQQNQAEKHKNDGDQSEEKPAGRFASFLQRLKHHLGIFSRFQEGFEVRFLKFCAWYGELLEYSIANRRRLATIMLSFALVSFILFYFNGRDFFPEVRSGTIQMHMRAPLGTRMEATNRITTLVADDIKRMLPGQVEGIISNCGIPVGPHNMAFIPTPTIGSQDCDLTITLFNDKSAVWDLRKILHKGLKERYPGSEFTFQPADLIAKILNFGSPSPIDVQVKGMDIYANYEFARKLQSKLRKIPGSSDVVIQQTMRTPTLLVEGQRTYGLDVDRNESDIALNMLITTNGTQQIDQKYWLDLKTGISYQINIYNPQHQVASINDLNTIPVKTVGEAGLDEDYQLLGNLTKKSPVGTPGLVTHRGVMPLIEVYVSAEGRALGGVLEDVKKIVDEMKDELPRGSTVKISGQAETMVSTYGELLIGLVAAVVLIYLMLVINFQSWLVPFIIITALPGALAGIAWALFLTQTNISVPALTGAIMAMGTATANSILVVAYALERIEAHGDRLLAAVEAGKARIRPVLMTAAAMIMGMLPMALGGSTNAPLGRAVIGGLMFATVYTLFFVPCMYAIMYYARSVPKHGKNSSTWKAFRQGKRSRRQGNRSSTRKFLI</sequence>
<dbReference type="Gene3D" id="3.30.70.1430">
    <property type="entry name" value="Multidrug efflux transporter AcrB pore domain"/>
    <property type="match status" value="2"/>
</dbReference>
<feature type="transmembrane region" description="Helical" evidence="2">
    <location>
        <begin position="12"/>
        <end position="30"/>
    </location>
</feature>
<comment type="caution">
    <text evidence="3">The sequence shown here is derived from an EMBL/GenBank/DDBJ whole genome shotgun (WGS) entry which is preliminary data.</text>
</comment>
<feature type="transmembrane region" description="Helical" evidence="2">
    <location>
        <begin position="1032"/>
        <end position="1051"/>
    </location>
</feature>
<protein>
    <submittedName>
        <fullName evidence="3">Multidrug efflux pump subunit AcrB</fullName>
    </submittedName>
</protein>
<dbReference type="Gene3D" id="3.30.70.1440">
    <property type="entry name" value="Multidrug efflux transporter AcrB pore domain"/>
    <property type="match status" value="1"/>
</dbReference>
<dbReference type="Proteomes" id="UP000183471">
    <property type="component" value="Unassembled WGS sequence"/>
</dbReference>
<dbReference type="RefSeq" id="WP_081346763.1">
    <property type="nucleotide sequence ID" value="NZ_FNKY01000001.1"/>
</dbReference>
<feature type="compositionally biased region" description="Basic residues" evidence="1">
    <location>
        <begin position="1105"/>
        <end position="1114"/>
    </location>
</feature>
<dbReference type="Gene3D" id="1.20.1640.10">
    <property type="entry name" value="Multidrug efflux transporter AcrB transmembrane domain"/>
    <property type="match status" value="2"/>
</dbReference>
<proteinExistence type="predicted"/>
<feature type="transmembrane region" description="Helical" evidence="2">
    <location>
        <begin position="585"/>
        <end position="602"/>
    </location>
</feature>
<reference evidence="3 4" key="1">
    <citation type="submission" date="2016-10" db="EMBL/GenBank/DDBJ databases">
        <authorList>
            <person name="Varghese N."/>
            <person name="Submissions S."/>
        </authorList>
    </citation>
    <scope>NUCLEOTIDE SEQUENCE [LARGE SCALE GENOMIC DNA]</scope>
    <source>
        <strain evidence="3 4">Nl1</strain>
    </source>
</reference>
<dbReference type="PANTHER" id="PTHR32063:SF8">
    <property type="entry name" value="CATION EFFLUX PROTEIN"/>
    <property type="match status" value="1"/>
</dbReference>
<feature type="transmembrane region" description="Helical" evidence="2">
    <location>
        <begin position="984"/>
        <end position="1011"/>
    </location>
</feature>
<evidence type="ECO:0000313" key="3">
    <source>
        <dbReference type="EMBL" id="SDQ86819.1"/>
    </source>
</evidence>
<organism evidence="3 4">
    <name type="scientific">Nitrosospira multiformis</name>
    <dbReference type="NCBI Taxonomy" id="1231"/>
    <lineage>
        <taxon>Bacteria</taxon>
        <taxon>Pseudomonadati</taxon>
        <taxon>Pseudomonadota</taxon>
        <taxon>Betaproteobacteria</taxon>
        <taxon>Nitrosomonadales</taxon>
        <taxon>Nitrosomonadaceae</taxon>
        <taxon>Nitrosospira</taxon>
    </lineage>
</organism>
<dbReference type="EMBL" id="FNKY01000001">
    <property type="protein sequence ID" value="SDQ86819.1"/>
    <property type="molecule type" value="Genomic_DNA"/>
</dbReference>
<evidence type="ECO:0000256" key="1">
    <source>
        <dbReference type="SAM" id="MobiDB-lite"/>
    </source>
</evidence>
<keyword evidence="2" id="KW-0812">Transmembrane</keyword>
<gene>
    <name evidence="3" type="ORF">SAMN05216402_2612</name>
</gene>
<feature type="transmembrane region" description="Helical" evidence="2">
    <location>
        <begin position="1063"/>
        <end position="1088"/>
    </location>
</feature>
<dbReference type="Gene3D" id="3.30.70.1320">
    <property type="entry name" value="Multidrug efflux transporter AcrB pore domain like"/>
    <property type="match status" value="1"/>
</dbReference>
<feature type="transmembrane region" description="Helical" evidence="2">
    <location>
        <begin position="931"/>
        <end position="949"/>
    </location>
</feature>
<dbReference type="Gene3D" id="3.30.2090.10">
    <property type="entry name" value="Multidrug efflux transporter AcrB TolC docking domain, DN and DC subdomains"/>
    <property type="match status" value="2"/>
</dbReference>
<feature type="transmembrane region" description="Helical" evidence="2">
    <location>
        <begin position="387"/>
        <end position="407"/>
    </location>
</feature>
<accession>A0ABY0TI10</accession>
<feature type="region of interest" description="Disordered" evidence="1">
    <location>
        <begin position="1093"/>
        <end position="1124"/>
    </location>
</feature>
<keyword evidence="2" id="KW-0472">Membrane</keyword>
<feature type="transmembrane region" description="Helical" evidence="2">
    <location>
        <begin position="464"/>
        <end position="491"/>
    </location>
</feature>
<dbReference type="InterPro" id="IPR027463">
    <property type="entry name" value="AcrB_DN_DC_subdom"/>
</dbReference>
<dbReference type="PANTHER" id="PTHR32063">
    <property type="match status" value="1"/>
</dbReference>
<dbReference type="InterPro" id="IPR001036">
    <property type="entry name" value="Acrflvin-R"/>
</dbReference>
<dbReference type="SUPFAM" id="SSF82714">
    <property type="entry name" value="Multidrug efflux transporter AcrB TolC docking domain, DN and DC subdomains"/>
    <property type="match status" value="1"/>
</dbReference>
<evidence type="ECO:0000313" key="4">
    <source>
        <dbReference type="Proteomes" id="UP000183471"/>
    </source>
</evidence>
<dbReference type="Pfam" id="PF00873">
    <property type="entry name" value="ACR_tran"/>
    <property type="match status" value="2"/>
</dbReference>
<evidence type="ECO:0000256" key="2">
    <source>
        <dbReference type="SAM" id="Phobius"/>
    </source>
</evidence>
<feature type="transmembrane region" description="Helical" evidence="2">
    <location>
        <begin position="956"/>
        <end position="978"/>
    </location>
</feature>
<keyword evidence="2" id="KW-1133">Transmembrane helix</keyword>
<feature type="transmembrane region" description="Helical" evidence="2">
    <location>
        <begin position="335"/>
        <end position="354"/>
    </location>
</feature>
<feature type="transmembrane region" description="Helical" evidence="2">
    <location>
        <begin position="428"/>
        <end position="452"/>
    </location>
</feature>